<protein>
    <submittedName>
        <fullName evidence="5">Helicase conserved C-terminal domain-containing protein</fullName>
    </submittedName>
</protein>
<dbReference type="Proteomes" id="UP000199403">
    <property type="component" value="Unassembled WGS sequence"/>
</dbReference>
<proteinExistence type="predicted"/>
<accession>A0A1H6VTU3</accession>
<keyword evidence="1" id="KW-0547">Nucleotide-binding</keyword>
<keyword evidence="2" id="KW-0378">Hydrolase</keyword>
<dbReference type="Gene3D" id="3.40.50.300">
    <property type="entry name" value="P-loop containing nucleotide triphosphate hydrolases"/>
    <property type="match status" value="1"/>
</dbReference>
<dbReference type="GO" id="GO:0005524">
    <property type="term" value="F:ATP binding"/>
    <property type="evidence" value="ECO:0007669"/>
    <property type="project" value="UniProtKB-KW"/>
</dbReference>
<keyword evidence="6" id="KW-1185">Reference proteome</keyword>
<dbReference type="GO" id="GO:0016787">
    <property type="term" value="F:hydrolase activity"/>
    <property type="evidence" value="ECO:0007669"/>
    <property type="project" value="UniProtKB-KW"/>
</dbReference>
<dbReference type="InterPro" id="IPR001650">
    <property type="entry name" value="Helicase_C-like"/>
</dbReference>
<dbReference type="GO" id="GO:0008094">
    <property type="term" value="F:ATP-dependent activity, acting on DNA"/>
    <property type="evidence" value="ECO:0007669"/>
    <property type="project" value="TreeGrafter"/>
</dbReference>
<dbReference type="PANTHER" id="PTHR45626">
    <property type="entry name" value="TRANSCRIPTION TERMINATION FACTOR 2-RELATED"/>
    <property type="match status" value="1"/>
</dbReference>
<evidence type="ECO:0000256" key="3">
    <source>
        <dbReference type="ARBA" id="ARBA00022840"/>
    </source>
</evidence>
<dbReference type="AlphaFoldDB" id="A0A1H6VTU3"/>
<dbReference type="CDD" id="cd18793">
    <property type="entry name" value="SF2_C_SNF"/>
    <property type="match status" value="1"/>
</dbReference>
<keyword evidence="3" id="KW-0067">ATP-binding</keyword>
<name>A0A1H6VTU3_9BACT</name>
<dbReference type="InterPro" id="IPR027417">
    <property type="entry name" value="P-loop_NTPase"/>
</dbReference>
<dbReference type="InterPro" id="IPR050628">
    <property type="entry name" value="SNF2_RAD54_helicase_TF"/>
</dbReference>
<dbReference type="GO" id="GO:0004386">
    <property type="term" value="F:helicase activity"/>
    <property type="evidence" value="ECO:0007669"/>
    <property type="project" value="UniProtKB-KW"/>
</dbReference>
<evidence type="ECO:0000256" key="1">
    <source>
        <dbReference type="ARBA" id="ARBA00022741"/>
    </source>
</evidence>
<organism evidence="5 6">
    <name type="scientific">Cyclobacterium xiamenense</name>
    <dbReference type="NCBI Taxonomy" id="1297121"/>
    <lineage>
        <taxon>Bacteria</taxon>
        <taxon>Pseudomonadati</taxon>
        <taxon>Bacteroidota</taxon>
        <taxon>Cytophagia</taxon>
        <taxon>Cytophagales</taxon>
        <taxon>Cyclobacteriaceae</taxon>
        <taxon>Cyclobacterium</taxon>
    </lineage>
</organism>
<gene>
    <name evidence="5" type="ORF">SAMN05192553_102288</name>
</gene>
<reference evidence="6" key="1">
    <citation type="submission" date="2016-10" db="EMBL/GenBank/DDBJ databases">
        <authorList>
            <person name="Varghese N."/>
            <person name="Submissions S."/>
        </authorList>
    </citation>
    <scope>NUCLEOTIDE SEQUENCE [LARGE SCALE GENOMIC DNA]</scope>
    <source>
        <strain evidence="6">IBRC-M 10761</strain>
    </source>
</reference>
<dbReference type="Pfam" id="PF00271">
    <property type="entry name" value="Helicase_C"/>
    <property type="match status" value="1"/>
</dbReference>
<keyword evidence="5" id="KW-0347">Helicase</keyword>
<feature type="domain" description="Helicase C-terminal" evidence="4">
    <location>
        <begin position="1"/>
        <end position="114"/>
    </location>
</feature>
<dbReference type="SMART" id="SM00490">
    <property type="entry name" value="HELICc"/>
    <property type="match status" value="1"/>
</dbReference>
<dbReference type="SUPFAM" id="SSF52540">
    <property type="entry name" value="P-loop containing nucleoside triphosphate hydrolases"/>
    <property type="match status" value="1"/>
</dbReference>
<evidence type="ECO:0000313" key="5">
    <source>
        <dbReference type="EMBL" id="SEJ08071.1"/>
    </source>
</evidence>
<dbReference type="PROSITE" id="PS51194">
    <property type="entry name" value="HELICASE_CTER"/>
    <property type="match status" value="1"/>
</dbReference>
<sequence length="123" mass="13936">MEGKASLKERELRVNQFQQDPTKRVFLISLKAGGTGLNLTAADYVYILDPWWNPAVENQAIDRCYRMGQKINVIAYRMICKDTVEEKIVRLQESKSKLAGEVIAEGDSFFGELDGDTMLALFD</sequence>
<dbReference type="InterPro" id="IPR049730">
    <property type="entry name" value="SNF2/RAD54-like_C"/>
</dbReference>
<dbReference type="STRING" id="1416801.SAMN05192553_102288"/>
<evidence type="ECO:0000259" key="4">
    <source>
        <dbReference type="PROSITE" id="PS51194"/>
    </source>
</evidence>
<dbReference type="EMBL" id="FNZH01000002">
    <property type="protein sequence ID" value="SEJ08071.1"/>
    <property type="molecule type" value="Genomic_DNA"/>
</dbReference>
<evidence type="ECO:0000313" key="6">
    <source>
        <dbReference type="Proteomes" id="UP000199403"/>
    </source>
</evidence>
<evidence type="ECO:0000256" key="2">
    <source>
        <dbReference type="ARBA" id="ARBA00022801"/>
    </source>
</evidence>
<dbReference type="GO" id="GO:0006281">
    <property type="term" value="P:DNA repair"/>
    <property type="evidence" value="ECO:0007669"/>
    <property type="project" value="TreeGrafter"/>
</dbReference>